<keyword evidence="3" id="KW-1185">Reference proteome</keyword>
<dbReference type="AlphaFoldDB" id="A0AAV4CC17"/>
<feature type="region of interest" description="Disordered" evidence="1">
    <location>
        <begin position="39"/>
        <end position="72"/>
    </location>
</feature>
<evidence type="ECO:0000313" key="2">
    <source>
        <dbReference type="EMBL" id="GFO30291.1"/>
    </source>
</evidence>
<gene>
    <name evidence="2" type="ORF">PoB_005679600</name>
</gene>
<feature type="compositionally biased region" description="Basic and acidic residues" evidence="1">
    <location>
        <begin position="54"/>
        <end position="72"/>
    </location>
</feature>
<name>A0AAV4CC17_9GAST</name>
<reference evidence="2 3" key="1">
    <citation type="journal article" date="2021" name="Elife">
        <title>Chloroplast acquisition without the gene transfer in kleptoplastic sea slugs, Plakobranchus ocellatus.</title>
        <authorList>
            <person name="Maeda T."/>
            <person name="Takahashi S."/>
            <person name="Yoshida T."/>
            <person name="Shimamura S."/>
            <person name="Takaki Y."/>
            <person name="Nagai Y."/>
            <person name="Toyoda A."/>
            <person name="Suzuki Y."/>
            <person name="Arimoto A."/>
            <person name="Ishii H."/>
            <person name="Satoh N."/>
            <person name="Nishiyama T."/>
            <person name="Hasebe M."/>
            <person name="Maruyama T."/>
            <person name="Minagawa J."/>
            <person name="Obokata J."/>
            <person name="Shigenobu S."/>
        </authorList>
    </citation>
    <scope>NUCLEOTIDE SEQUENCE [LARGE SCALE GENOMIC DNA]</scope>
</reference>
<evidence type="ECO:0000313" key="3">
    <source>
        <dbReference type="Proteomes" id="UP000735302"/>
    </source>
</evidence>
<sequence length="159" mass="17711">MSYSGVADSLQSEIMDGILQLARKKAASVVINYAIRRAGRSREDEGSPNADSEMWDRRSKNRFGKVEGARDPEDSDMSVMVVAAMTRAQILHEMANRPLGVPTVESHRGVDGEQLFSLQQKDPAIQALGGIMKTTWSGKKSIFFEKIKDILKIQVSWKK</sequence>
<evidence type="ECO:0000256" key="1">
    <source>
        <dbReference type="SAM" id="MobiDB-lite"/>
    </source>
</evidence>
<protein>
    <submittedName>
        <fullName evidence="2">Uncharacterized protein</fullName>
    </submittedName>
</protein>
<dbReference type="EMBL" id="BLXT01006233">
    <property type="protein sequence ID" value="GFO30291.1"/>
    <property type="molecule type" value="Genomic_DNA"/>
</dbReference>
<dbReference type="Proteomes" id="UP000735302">
    <property type="component" value="Unassembled WGS sequence"/>
</dbReference>
<accession>A0AAV4CC17</accession>
<organism evidence="2 3">
    <name type="scientific">Plakobranchus ocellatus</name>
    <dbReference type="NCBI Taxonomy" id="259542"/>
    <lineage>
        <taxon>Eukaryota</taxon>
        <taxon>Metazoa</taxon>
        <taxon>Spiralia</taxon>
        <taxon>Lophotrochozoa</taxon>
        <taxon>Mollusca</taxon>
        <taxon>Gastropoda</taxon>
        <taxon>Heterobranchia</taxon>
        <taxon>Euthyneura</taxon>
        <taxon>Panpulmonata</taxon>
        <taxon>Sacoglossa</taxon>
        <taxon>Placobranchoidea</taxon>
        <taxon>Plakobranchidae</taxon>
        <taxon>Plakobranchus</taxon>
    </lineage>
</organism>
<proteinExistence type="predicted"/>
<comment type="caution">
    <text evidence="2">The sequence shown here is derived from an EMBL/GenBank/DDBJ whole genome shotgun (WGS) entry which is preliminary data.</text>
</comment>